<dbReference type="RefSeq" id="WP_169209837.1">
    <property type="nucleotide sequence ID" value="NZ_JAATNW010000002.1"/>
</dbReference>
<dbReference type="EMBL" id="JAATNW010000002">
    <property type="protein sequence ID" value="NMH59276.1"/>
    <property type="molecule type" value="Genomic_DNA"/>
</dbReference>
<accession>A0ABX1R033</accession>
<proteinExistence type="predicted"/>
<keyword evidence="4" id="KW-1185">Reference proteome</keyword>
<protein>
    <recommendedName>
        <fullName evidence="2">Chalcone isomerase domain-containing protein</fullName>
    </recommendedName>
</protein>
<organism evidence="3 4">
    <name type="scientific">Alteromonas ponticola</name>
    <dbReference type="NCBI Taxonomy" id="2720613"/>
    <lineage>
        <taxon>Bacteria</taxon>
        <taxon>Pseudomonadati</taxon>
        <taxon>Pseudomonadota</taxon>
        <taxon>Gammaproteobacteria</taxon>
        <taxon>Alteromonadales</taxon>
        <taxon>Alteromonadaceae</taxon>
        <taxon>Alteromonas/Salinimonas group</taxon>
        <taxon>Alteromonas</taxon>
    </lineage>
</organism>
<keyword evidence="1" id="KW-0732">Signal</keyword>
<dbReference type="Pfam" id="PF16036">
    <property type="entry name" value="Chalcone_3"/>
    <property type="match status" value="1"/>
</dbReference>
<sequence length="180" mass="20410">MKIFLLRLITVTLVGCPFAASADDSKLQQALSHVPKAELVGEGQLSYMFWDIYDASLYAPEGNFKADKPFVLSLSYLRDFTGKEIAERSIKVMGEQQLCESTHFPKWEDEMKDIFPDMREGDLLTGVRDSQGNARFFHNGSEVGVIETPDFTQCFFAIWLDEKTSEPELRQQLLGNANDQ</sequence>
<evidence type="ECO:0000313" key="4">
    <source>
        <dbReference type="Proteomes" id="UP000709336"/>
    </source>
</evidence>
<name>A0ABX1R033_9ALTE</name>
<comment type="caution">
    <text evidence="3">The sequence shown here is derived from an EMBL/GenBank/DDBJ whole genome shotgun (WGS) entry which is preliminary data.</text>
</comment>
<feature type="signal peptide" evidence="1">
    <location>
        <begin position="1"/>
        <end position="22"/>
    </location>
</feature>
<evidence type="ECO:0000256" key="1">
    <source>
        <dbReference type="SAM" id="SignalP"/>
    </source>
</evidence>
<evidence type="ECO:0000313" key="3">
    <source>
        <dbReference type="EMBL" id="NMH59276.1"/>
    </source>
</evidence>
<dbReference type="Proteomes" id="UP000709336">
    <property type="component" value="Unassembled WGS sequence"/>
</dbReference>
<evidence type="ECO:0000259" key="2">
    <source>
        <dbReference type="Pfam" id="PF16036"/>
    </source>
</evidence>
<reference evidence="3 4" key="1">
    <citation type="submission" date="2020-03" db="EMBL/GenBank/DDBJ databases">
        <title>Alteromonas ponticola sp. nov., isolated from seawater.</title>
        <authorList>
            <person name="Yoon J.-H."/>
            <person name="Kim Y.-O."/>
        </authorList>
    </citation>
    <scope>NUCLEOTIDE SEQUENCE [LARGE SCALE GENOMIC DNA]</scope>
    <source>
        <strain evidence="3 4">MYP5</strain>
    </source>
</reference>
<dbReference type="InterPro" id="IPR016087">
    <property type="entry name" value="Chalcone_isomerase"/>
</dbReference>
<feature type="chain" id="PRO_5047425962" description="Chalcone isomerase domain-containing protein" evidence="1">
    <location>
        <begin position="23"/>
        <end position="180"/>
    </location>
</feature>
<gene>
    <name evidence="3" type="ORF">HCJ96_04485</name>
</gene>
<feature type="domain" description="Chalcone isomerase" evidence="2">
    <location>
        <begin position="38"/>
        <end position="175"/>
    </location>
</feature>